<dbReference type="Proteomes" id="UP001239522">
    <property type="component" value="Chromosome"/>
</dbReference>
<reference evidence="3 4" key="1">
    <citation type="submission" date="2023-03" db="EMBL/GenBank/DDBJ databases">
        <title>Isolation and description of six Streptomyces strains from soil environments, able to metabolize different microbial glucans.</title>
        <authorList>
            <person name="Widen T."/>
            <person name="Larsbrink J."/>
        </authorList>
    </citation>
    <scope>NUCLEOTIDE SEQUENCE [LARGE SCALE GENOMIC DNA]</scope>
    <source>
        <strain evidence="3 4">Mut1</strain>
    </source>
</reference>
<gene>
    <name evidence="3" type="ORF">P8A18_13025</name>
</gene>
<evidence type="ECO:0000259" key="2">
    <source>
        <dbReference type="Pfam" id="PF13360"/>
    </source>
</evidence>
<feature type="region of interest" description="Disordered" evidence="1">
    <location>
        <begin position="170"/>
        <end position="199"/>
    </location>
</feature>
<feature type="domain" description="Pyrrolo-quinoline quinone repeat" evidence="2">
    <location>
        <begin position="220"/>
        <end position="360"/>
    </location>
</feature>
<dbReference type="RefSeq" id="WP_306054372.1">
    <property type="nucleotide sequence ID" value="NZ_CP120997.1"/>
</dbReference>
<feature type="domain" description="Pyrrolo-quinoline quinone repeat" evidence="2">
    <location>
        <begin position="393"/>
        <end position="537"/>
    </location>
</feature>
<dbReference type="Gene3D" id="2.130.10.10">
    <property type="entry name" value="YVTN repeat-like/Quinoprotein amine dehydrogenase"/>
    <property type="match status" value="2"/>
</dbReference>
<accession>A0ABY9HIF1</accession>
<dbReference type="SUPFAM" id="SSF50998">
    <property type="entry name" value="Quinoprotein alcohol dehydrogenase-like"/>
    <property type="match status" value="1"/>
</dbReference>
<feature type="region of interest" description="Disordered" evidence="1">
    <location>
        <begin position="1"/>
        <end position="135"/>
    </location>
</feature>
<proteinExistence type="predicted"/>
<feature type="compositionally biased region" description="Low complexity" evidence="1">
    <location>
        <begin position="1"/>
        <end position="11"/>
    </location>
</feature>
<organism evidence="3 4">
    <name type="scientific">Streptomyces castrisilvae</name>
    <dbReference type="NCBI Taxonomy" id="3033811"/>
    <lineage>
        <taxon>Bacteria</taxon>
        <taxon>Bacillati</taxon>
        <taxon>Actinomycetota</taxon>
        <taxon>Actinomycetes</taxon>
        <taxon>Kitasatosporales</taxon>
        <taxon>Streptomycetaceae</taxon>
        <taxon>Streptomyces</taxon>
    </lineage>
</organism>
<dbReference type="InterPro" id="IPR011047">
    <property type="entry name" value="Quinoprotein_ADH-like_sf"/>
</dbReference>
<evidence type="ECO:0000256" key="1">
    <source>
        <dbReference type="SAM" id="MobiDB-lite"/>
    </source>
</evidence>
<dbReference type="InterPro" id="IPR015943">
    <property type="entry name" value="WD40/YVTN_repeat-like_dom_sf"/>
</dbReference>
<feature type="compositionally biased region" description="Polar residues" evidence="1">
    <location>
        <begin position="113"/>
        <end position="122"/>
    </location>
</feature>
<feature type="compositionally biased region" description="Polar residues" evidence="1">
    <location>
        <begin position="178"/>
        <end position="192"/>
    </location>
</feature>
<keyword evidence="4" id="KW-1185">Reference proteome</keyword>
<sequence length="613" mass="63941">MSQPPGQQPPQGGFGAPYDPQTGTGAGTGSSGSGAHPQPAGPYDAPGRPGPYGQPPQPSGPYGQPPAQPRPGYGYPPQPGPYGQQPPQPPTQPGYGYPPQGHGHPQPGPGQLSVHQMPTQQYGAPPPAGPQGGGGWFRGRAAKAVGVAVAVALVAGAGIWFAVGGDGDDDKPVAGPTHSASPTVSPSPTGSKATGEPVISPEDEARTINAGVKSGEAKVLWLQKGGVDLPAGGEDVYGPWFAGDTVAKAMFYTVSGYSVSDGTLQWSVRLPTRMCSAPSLPTDDGKIVLAIRHDTSEGAECNTLQMIDLTTGKAGWRKTFVRKGIWDGLSDLAMSVNGGTVTVGRTSRSEGFRVSDGKQLFGEQSGACQPFGFASGPVAIAATSCHTADDDYKDQQVQRIDPATGKVLWTYKLKKDWEIAQFYSVSPLVVSLKQPDKWGILVLNDDGSYRTQLSGGPGEYAPKCDDELMALSKNLDNCMGVAADANTFYMATRTGTERDNKIVAFDLTTGKYRWSAKSPDGQTATPLRVENGKLLMYVSPVLKKGGGIASLPSTGGTPLMVLRHPASGADMELGFVGPRVVYVGGRTLLMRTRLSGISGDEEVDARSMVVFGN</sequence>
<protein>
    <submittedName>
        <fullName evidence="3">PQQ-binding-like beta-propeller repeat protein</fullName>
    </submittedName>
</protein>
<dbReference type="SMART" id="SM00564">
    <property type="entry name" value="PQQ"/>
    <property type="match status" value="2"/>
</dbReference>
<feature type="compositionally biased region" description="Low complexity" evidence="1">
    <location>
        <begin position="93"/>
        <end position="111"/>
    </location>
</feature>
<evidence type="ECO:0000313" key="4">
    <source>
        <dbReference type="Proteomes" id="UP001239522"/>
    </source>
</evidence>
<dbReference type="InterPro" id="IPR002372">
    <property type="entry name" value="PQQ_rpt_dom"/>
</dbReference>
<dbReference type="EMBL" id="CP120997">
    <property type="protein sequence ID" value="WLQ34305.1"/>
    <property type="molecule type" value="Genomic_DNA"/>
</dbReference>
<dbReference type="InterPro" id="IPR018391">
    <property type="entry name" value="PQQ_b-propeller_rpt"/>
</dbReference>
<name>A0ABY9HIF1_9ACTN</name>
<dbReference type="Pfam" id="PF13360">
    <property type="entry name" value="PQQ_2"/>
    <property type="match status" value="2"/>
</dbReference>
<evidence type="ECO:0000313" key="3">
    <source>
        <dbReference type="EMBL" id="WLQ34305.1"/>
    </source>
</evidence>
<feature type="compositionally biased region" description="Pro residues" evidence="1">
    <location>
        <begin position="48"/>
        <end position="92"/>
    </location>
</feature>